<dbReference type="SUPFAM" id="SSF47336">
    <property type="entry name" value="ACP-like"/>
    <property type="match status" value="1"/>
</dbReference>
<evidence type="ECO:0000256" key="1">
    <source>
        <dbReference type="ARBA" id="ARBA00022450"/>
    </source>
</evidence>
<dbReference type="InterPro" id="IPR006162">
    <property type="entry name" value="Ppantetheine_attach_site"/>
</dbReference>
<dbReference type="InterPro" id="IPR009081">
    <property type="entry name" value="PP-bd_ACP"/>
</dbReference>
<keyword evidence="2" id="KW-0597">Phosphoprotein</keyword>
<dbReference type="Proteomes" id="UP000288086">
    <property type="component" value="Unassembled WGS sequence"/>
</dbReference>
<dbReference type="EMBL" id="MTKP01000372">
    <property type="protein sequence ID" value="RWX44533.1"/>
    <property type="molecule type" value="Genomic_DNA"/>
</dbReference>
<accession>A0A3S3R556</accession>
<evidence type="ECO:0000313" key="5">
    <source>
        <dbReference type="Proteomes" id="UP000288086"/>
    </source>
</evidence>
<organism evidence="4 5">
    <name type="scientific">Candidatus Electrothrix communis</name>
    <dbReference type="NCBI Taxonomy" id="1859133"/>
    <lineage>
        <taxon>Bacteria</taxon>
        <taxon>Pseudomonadati</taxon>
        <taxon>Thermodesulfobacteriota</taxon>
        <taxon>Desulfobulbia</taxon>
        <taxon>Desulfobulbales</taxon>
        <taxon>Desulfobulbaceae</taxon>
        <taxon>Candidatus Electrothrix</taxon>
    </lineage>
</organism>
<dbReference type="PROSITE" id="PS00012">
    <property type="entry name" value="PHOSPHOPANTETHEINE"/>
    <property type="match status" value="1"/>
</dbReference>
<dbReference type="AlphaFoldDB" id="A0A3S3R556"/>
<evidence type="ECO:0000259" key="3">
    <source>
        <dbReference type="PROSITE" id="PS50075"/>
    </source>
</evidence>
<name>A0A3S3R556_9BACT</name>
<comment type="caution">
    <text evidence="4">The sequence shown here is derived from an EMBL/GenBank/DDBJ whole genome shotgun (WGS) entry which is preliminary data.</text>
</comment>
<protein>
    <submittedName>
        <fullName evidence="4">Acyl carrier protein</fullName>
    </submittedName>
</protein>
<evidence type="ECO:0000313" key="4">
    <source>
        <dbReference type="EMBL" id="RWX44533.1"/>
    </source>
</evidence>
<dbReference type="Pfam" id="PF00550">
    <property type="entry name" value="PP-binding"/>
    <property type="match status" value="1"/>
</dbReference>
<keyword evidence="5" id="KW-1185">Reference proteome</keyword>
<evidence type="ECO:0000256" key="2">
    <source>
        <dbReference type="ARBA" id="ARBA00022553"/>
    </source>
</evidence>
<dbReference type="PROSITE" id="PS50075">
    <property type="entry name" value="CARRIER"/>
    <property type="match status" value="1"/>
</dbReference>
<keyword evidence="1" id="KW-0596">Phosphopantetheine</keyword>
<sequence>MQELTEELKRKLIDILNLSDLEPEDFDEQAQLVGGELGIDSIDVLEMVVMVEKDYGIIINNQEVGQKVFASLASLVEYIQENSQGTSS</sequence>
<proteinExistence type="predicted"/>
<gene>
    <name evidence="4" type="ORF">VT98_13722</name>
</gene>
<dbReference type="Gene3D" id="1.10.1200.10">
    <property type="entry name" value="ACP-like"/>
    <property type="match status" value="1"/>
</dbReference>
<dbReference type="InterPro" id="IPR036736">
    <property type="entry name" value="ACP-like_sf"/>
</dbReference>
<feature type="domain" description="Carrier" evidence="3">
    <location>
        <begin position="3"/>
        <end position="83"/>
    </location>
</feature>
<reference evidence="4 5" key="1">
    <citation type="submission" date="2017-01" db="EMBL/GenBank/DDBJ databases">
        <title>The cable genome- insights into the physiology and evolution of filamentous bacteria capable of sulfide oxidation via long distance electron transfer.</title>
        <authorList>
            <person name="Schreiber L."/>
            <person name="Bjerg J.T."/>
            <person name="Boggild A."/>
            <person name="Van De Vossenberg J."/>
            <person name="Meysman F."/>
            <person name="Nielsen L.P."/>
            <person name="Schramm A."/>
            <person name="Kjeldsen K.U."/>
        </authorList>
    </citation>
    <scope>NUCLEOTIDE SEQUENCE [LARGE SCALE GENOMIC DNA]</scope>
    <source>
        <strain evidence="4">A1</strain>
    </source>
</reference>